<keyword evidence="6" id="KW-1185">Reference proteome</keyword>
<dbReference type="SMART" id="SM00409">
    <property type="entry name" value="IG"/>
    <property type="match status" value="3"/>
</dbReference>
<feature type="transmembrane region" description="Helical" evidence="2">
    <location>
        <begin position="427"/>
        <end position="451"/>
    </location>
</feature>
<keyword evidence="2" id="KW-0472">Membrane</keyword>
<dbReference type="InterPro" id="IPR013106">
    <property type="entry name" value="Ig_V-set"/>
</dbReference>
<feature type="domain" description="Ig-like" evidence="4">
    <location>
        <begin position="145"/>
        <end position="244"/>
    </location>
</feature>
<evidence type="ECO:0000313" key="6">
    <source>
        <dbReference type="Proteomes" id="UP001221898"/>
    </source>
</evidence>
<keyword evidence="2" id="KW-1133">Transmembrane helix</keyword>
<dbReference type="InterPro" id="IPR036179">
    <property type="entry name" value="Ig-like_dom_sf"/>
</dbReference>
<dbReference type="PANTHER" id="PTHR46484:SF3">
    <property type="entry name" value="MYELIN-ASSOCIATED GLYCOPROTEIN-LIKE"/>
    <property type="match status" value="1"/>
</dbReference>
<dbReference type="AlphaFoldDB" id="A0AAD7SNT8"/>
<gene>
    <name evidence="5" type="ORF">AAFF_G00328970</name>
</gene>
<evidence type="ECO:0000256" key="3">
    <source>
        <dbReference type="SAM" id="SignalP"/>
    </source>
</evidence>
<protein>
    <recommendedName>
        <fullName evidence="4">Ig-like domain-containing protein</fullName>
    </recommendedName>
</protein>
<name>A0AAD7SNT8_9TELE</name>
<dbReference type="InterPro" id="IPR003599">
    <property type="entry name" value="Ig_sub"/>
</dbReference>
<evidence type="ECO:0000259" key="4">
    <source>
        <dbReference type="PROSITE" id="PS50835"/>
    </source>
</evidence>
<dbReference type="PANTHER" id="PTHR46484">
    <property type="entry name" value="SI:CH211-171H4.5-RELATED"/>
    <property type="match status" value="1"/>
</dbReference>
<reference evidence="5" key="1">
    <citation type="journal article" date="2023" name="Science">
        <title>Genome structures resolve the early diversification of teleost fishes.</title>
        <authorList>
            <person name="Parey E."/>
            <person name="Louis A."/>
            <person name="Montfort J."/>
            <person name="Bouchez O."/>
            <person name="Roques C."/>
            <person name="Iampietro C."/>
            <person name="Lluch J."/>
            <person name="Castinel A."/>
            <person name="Donnadieu C."/>
            <person name="Desvignes T."/>
            <person name="Floi Bucao C."/>
            <person name="Jouanno E."/>
            <person name="Wen M."/>
            <person name="Mejri S."/>
            <person name="Dirks R."/>
            <person name="Jansen H."/>
            <person name="Henkel C."/>
            <person name="Chen W.J."/>
            <person name="Zahm M."/>
            <person name="Cabau C."/>
            <person name="Klopp C."/>
            <person name="Thompson A.W."/>
            <person name="Robinson-Rechavi M."/>
            <person name="Braasch I."/>
            <person name="Lecointre G."/>
            <person name="Bobe J."/>
            <person name="Postlethwait J.H."/>
            <person name="Berthelot C."/>
            <person name="Roest Crollius H."/>
            <person name="Guiguen Y."/>
        </authorList>
    </citation>
    <scope>NUCLEOTIDE SEQUENCE</scope>
    <source>
        <strain evidence="5">NC1722</strain>
    </source>
</reference>
<dbReference type="Proteomes" id="UP001221898">
    <property type="component" value="Unassembled WGS sequence"/>
</dbReference>
<feature type="signal peptide" evidence="3">
    <location>
        <begin position="1"/>
        <end position="22"/>
    </location>
</feature>
<organism evidence="5 6">
    <name type="scientific">Aldrovandia affinis</name>
    <dbReference type="NCBI Taxonomy" id="143900"/>
    <lineage>
        <taxon>Eukaryota</taxon>
        <taxon>Metazoa</taxon>
        <taxon>Chordata</taxon>
        <taxon>Craniata</taxon>
        <taxon>Vertebrata</taxon>
        <taxon>Euteleostomi</taxon>
        <taxon>Actinopterygii</taxon>
        <taxon>Neopterygii</taxon>
        <taxon>Teleostei</taxon>
        <taxon>Notacanthiformes</taxon>
        <taxon>Halosauridae</taxon>
        <taxon>Aldrovandia</taxon>
    </lineage>
</organism>
<comment type="caution">
    <text evidence="5">The sequence shown here is derived from an EMBL/GenBank/DDBJ whole genome shotgun (WGS) entry which is preliminary data.</text>
</comment>
<dbReference type="EMBL" id="JAINUG010000050">
    <property type="protein sequence ID" value="KAJ8404976.1"/>
    <property type="molecule type" value="Genomic_DNA"/>
</dbReference>
<proteinExistence type="predicted"/>
<keyword evidence="3" id="KW-0732">Signal</keyword>
<dbReference type="Pfam" id="PF07686">
    <property type="entry name" value="V-set"/>
    <property type="match status" value="1"/>
</dbReference>
<evidence type="ECO:0000256" key="1">
    <source>
        <dbReference type="SAM" id="MobiDB-lite"/>
    </source>
</evidence>
<feature type="region of interest" description="Disordered" evidence="1">
    <location>
        <begin position="528"/>
        <end position="549"/>
    </location>
</feature>
<dbReference type="PROSITE" id="PS50835">
    <property type="entry name" value="IG_LIKE"/>
    <property type="match status" value="2"/>
</dbReference>
<sequence>MVPEGGFYLWAVLLGLWREATSLSLSISVPERVPALSGSCVVIPCSFTASTVRSKPFQYQVRLRYRSHMLFLRSTAFSNEDHSQVHPAFRGRTALSGDPTQGDCSVRIEGVTVEDQRLYEVWLKERGASEWKKSRQVILDVSDTPTEPVISDPGTVMEGQLVTLNCTVRSPCPAQPPQVHWKWERGSQENSSIYQARWPLLPQGQEQVIISPFSFTASSVAQPRVRCEAQYPGGKTTFATKELYVKFPPRDVMVHVLTLTVQEGASALLSCSCKSDPPVSEFQWWYSHGGHRVGLPQRTHTIRLQNVTRDLRVHCLAQNYIGWAESGPTSISMQYKPAIFPWSLCHWETGTASCHCAVDANPKPAITWSVNGSSPADGYNTSISVENGTLMATLSGNMDQLLSVVCYAYNALGNDTSILLYPSNGTLLWKVVPAVCVLSSLSLFLALLLLLHRCRRKTAKHILNCRTSSVYPGNLGMYQERTPLYINCTEVTHIYTNGSYQLVYQNCTPLFVRNKQVLQRERRVGWTDRRAQRERRRPETGRPETDTETHVYLEII</sequence>
<dbReference type="SUPFAM" id="SSF48726">
    <property type="entry name" value="Immunoglobulin"/>
    <property type="match status" value="4"/>
</dbReference>
<dbReference type="InterPro" id="IPR007110">
    <property type="entry name" value="Ig-like_dom"/>
</dbReference>
<evidence type="ECO:0000256" key="2">
    <source>
        <dbReference type="SAM" id="Phobius"/>
    </source>
</evidence>
<keyword evidence="2" id="KW-0812">Transmembrane</keyword>
<feature type="domain" description="Ig-like" evidence="4">
    <location>
        <begin position="249"/>
        <end position="332"/>
    </location>
</feature>
<evidence type="ECO:0000313" key="5">
    <source>
        <dbReference type="EMBL" id="KAJ8404976.1"/>
    </source>
</evidence>
<feature type="chain" id="PRO_5042268359" description="Ig-like domain-containing protein" evidence="3">
    <location>
        <begin position="23"/>
        <end position="556"/>
    </location>
</feature>
<dbReference type="InterPro" id="IPR013783">
    <property type="entry name" value="Ig-like_fold"/>
</dbReference>
<dbReference type="Gene3D" id="2.60.40.10">
    <property type="entry name" value="Immunoglobulins"/>
    <property type="match status" value="4"/>
</dbReference>
<accession>A0AAD7SNT8</accession>